<dbReference type="SUPFAM" id="SSF52540">
    <property type="entry name" value="P-loop containing nucleoside triphosphate hydrolases"/>
    <property type="match status" value="1"/>
</dbReference>
<dbReference type="SMART" id="SM00015">
    <property type="entry name" value="IQ"/>
    <property type="match status" value="3"/>
</dbReference>
<reference evidence="5 6" key="1">
    <citation type="submission" date="2017-03" db="EMBL/GenBank/DDBJ databases">
        <title>An alternative strategy for trypanosome survival in the mammalian bloodstream revealed through genome and transcriptome analysis of the ubiquitous bovine parasite Trypanosoma (Megatrypanum) theileri.</title>
        <authorList>
            <person name="Kelly S."/>
            <person name="Ivens A."/>
            <person name="Mott A."/>
            <person name="O'Neill E."/>
            <person name="Emms D."/>
            <person name="Macleod O."/>
            <person name="Voorheis P."/>
            <person name="Matthews J."/>
            <person name="Matthews K."/>
            <person name="Carrington M."/>
        </authorList>
    </citation>
    <scope>NUCLEOTIDE SEQUENCE [LARGE SCALE GENOMIC DNA]</scope>
    <source>
        <strain evidence="5">Edinburgh</strain>
    </source>
</reference>
<dbReference type="InterPro" id="IPR027417">
    <property type="entry name" value="P-loop_NTPase"/>
</dbReference>
<keyword evidence="2" id="KW-0963">Cytoplasm</keyword>
<evidence type="ECO:0000313" key="6">
    <source>
        <dbReference type="Proteomes" id="UP000192257"/>
    </source>
</evidence>
<dbReference type="GO" id="GO:0000278">
    <property type="term" value="P:mitotic cell cycle"/>
    <property type="evidence" value="ECO:0007669"/>
    <property type="project" value="TreeGrafter"/>
</dbReference>
<sequence length="355" mass="40461">MDLGVIFFSFRPQIVSSVLESMTEASAKQETELDAALKIQSTYRMWRVRRVYCDIRNAVICVQRVYRGHIERKHVMRIRNEADEAHERAVYEYYAARIQACFRGYYVRCYVDNFYARKRYIRETLKLSEDVRDMATKLLEDQLQQKSLVRAKKEEKLYKEAAEKLHHMVSTVSVSGIYRPPMSASAVKTVYGTNVEDDIRRFSSAARRPELLKSVKENLKSTSKIAQEGVSASLNTTKEDAAAVMMKSSQEVVENDDEMNDSKKGSHFMRFGAQRGAWNRSHVEGCSFLPPIANTSLGKESTVVGNVVQHSCVEDFTPLYNTESAELERCVNAKGMQALHGNKPFVVPAARRVPM</sequence>
<dbReference type="EMBL" id="NBCO01000006">
    <property type="protein sequence ID" value="ORC91375.1"/>
    <property type="molecule type" value="Genomic_DNA"/>
</dbReference>
<dbReference type="GO" id="GO:0005737">
    <property type="term" value="C:cytoplasm"/>
    <property type="evidence" value="ECO:0007669"/>
    <property type="project" value="UniProtKB-SubCell"/>
</dbReference>
<evidence type="ECO:0000256" key="3">
    <source>
        <dbReference type="ARBA" id="ARBA00022737"/>
    </source>
</evidence>
<evidence type="ECO:0000256" key="4">
    <source>
        <dbReference type="ARBA" id="ARBA00022860"/>
    </source>
</evidence>
<dbReference type="PROSITE" id="PS50096">
    <property type="entry name" value="IQ"/>
    <property type="match status" value="3"/>
</dbReference>
<evidence type="ECO:0000256" key="2">
    <source>
        <dbReference type="ARBA" id="ARBA00022490"/>
    </source>
</evidence>
<dbReference type="GO" id="GO:0007051">
    <property type="term" value="P:spindle organization"/>
    <property type="evidence" value="ECO:0007669"/>
    <property type="project" value="TreeGrafter"/>
</dbReference>
<name>A0A1X0P3B4_9TRYP</name>
<evidence type="ECO:0000256" key="1">
    <source>
        <dbReference type="ARBA" id="ARBA00004496"/>
    </source>
</evidence>
<dbReference type="GO" id="GO:0005516">
    <property type="term" value="F:calmodulin binding"/>
    <property type="evidence" value="ECO:0007669"/>
    <property type="project" value="UniProtKB-KW"/>
</dbReference>
<dbReference type="GO" id="GO:0051295">
    <property type="term" value="P:establishment of meiotic spindle localization"/>
    <property type="evidence" value="ECO:0007669"/>
    <property type="project" value="TreeGrafter"/>
</dbReference>
<organism evidence="5 6">
    <name type="scientific">Trypanosoma theileri</name>
    <dbReference type="NCBI Taxonomy" id="67003"/>
    <lineage>
        <taxon>Eukaryota</taxon>
        <taxon>Discoba</taxon>
        <taxon>Euglenozoa</taxon>
        <taxon>Kinetoplastea</taxon>
        <taxon>Metakinetoplastina</taxon>
        <taxon>Trypanosomatida</taxon>
        <taxon>Trypanosomatidae</taxon>
        <taxon>Trypanosoma</taxon>
    </lineage>
</organism>
<dbReference type="VEuPathDB" id="TriTrypDB:TM35_000063800"/>
<dbReference type="PANTHER" id="PTHR22706">
    <property type="entry name" value="ASSEMBLY FACTOR FOR SPINDLE MICROTUBULES"/>
    <property type="match status" value="1"/>
</dbReference>
<dbReference type="AlphaFoldDB" id="A0A1X0P3B4"/>
<proteinExistence type="predicted"/>
<dbReference type="OrthoDB" id="190375at2759"/>
<dbReference type="GeneID" id="39983197"/>
<keyword evidence="4" id="KW-0112">Calmodulin-binding</keyword>
<accession>A0A1X0P3B4</accession>
<dbReference type="Pfam" id="PF00612">
    <property type="entry name" value="IQ"/>
    <property type="match status" value="2"/>
</dbReference>
<dbReference type="Gene3D" id="1.20.5.190">
    <property type="match status" value="1"/>
</dbReference>
<keyword evidence="3" id="KW-0677">Repeat</keyword>
<dbReference type="PANTHER" id="PTHR22706:SF1">
    <property type="entry name" value="ASSEMBLY FACTOR FOR SPINDLE MICROTUBULES"/>
    <property type="match status" value="1"/>
</dbReference>
<dbReference type="STRING" id="67003.A0A1X0P3B4"/>
<dbReference type="GO" id="GO:0000922">
    <property type="term" value="C:spindle pole"/>
    <property type="evidence" value="ECO:0007669"/>
    <property type="project" value="TreeGrafter"/>
</dbReference>
<dbReference type="InterPro" id="IPR051185">
    <property type="entry name" value="ASPM"/>
</dbReference>
<comment type="caution">
    <text evidence="5">The sequence shown here is derived from an EMBL/GenBank/DDBJ whole genome shotgun (WGS) entry which is preliminary data.</text>
</comment>
<gene>
    <name evidence="5" type="ORF">TM35_000063800</name>
</gene>
<protein>
    <submittedName>
        <fullName evidence="5">Putative spermatogenesis-associated protein 17-like</fullName>
    </submittedName>
</protein>
<evidence type="ECO:0000313" key="5">
    <source>
        <dbReference type="EMBL" id="ORC91375.1"/>
    </source>
</evidence>
<dbReference type="RefSeq" id="XP_028885441.1">
    <property type="nucleotide sequence ID" value="XM_029023417.1"/>
</dbReference>
<dbReference type="Proteomes" id="UP000192257">
    <property type="component" value="Unassembled WGS sequence"/>
</dbReference>
<keyword evidence="6" id="KW-1185">Reference proteome</keyword>
<comment type="subcellular location">
    <subcellularLocation>
        <location evidence="1">Cytoplasm</location>
    </subcellularLocation>
</comment>
<dbReference type="InterPro" id="IPR000048">
    <property type="entry name" value="IQ_motif_EF-hand-BS"/>
</dbReference>